<evidence type="ECO:0000313" key="2">
    <source>
        <dbReference type="Proteomes" id="UP001316803"/>
    </source>
</evidence>
<evidence type="ECO:0000313" key="1">
    <source>
        <dbReference type="EMBL" id="KAK5949166.1"/>
    </source>
</evidence>
<dbReference type="AlphaFoldDB" id="A0AAN8F024"/>
<proteinExistence type="predicted"/>
<comment type="caution">
    <text evidence="1">The sequence shown here is derived from an EMBL/GenBank/DDBJ whole genome shotgun (WGS) entry which is preliminary data.</text>
</comment>
<accession>A0AAN8F024</accession>
<keyword evidence="2" id="KW-1185">Reference proteome</keyword>
<reference evidence="1 2" key="1">
    <citation type="submission" date="2022-12" db="EMBL/GenBank/DDBJ databases">
        <title>Genomic features and morphological characterization of a novel Knufia sp. strain isolated from spacecraft assembly facility.</title>
        <authorList>
            <person name="Teixeira M."/>
            <person name="Chander A.M."/>
            <person name="Stajich J.E."/>
            <person name="Venkateswaran K."/>
        </authorList>
    </citation>
    <scope>NUCLEOTIDE SEQUENCE [LARGE SCALE GENOMIC DNA]</scope>
    <source>
        <strain evidence="1 2">FJI-L2-BK-P2</strain>
    </source>
</reference>
<dbReference type="Gene3D" id="3.30.70.100">
    <property type="match status" value="1"/>
</dbReference>
<dbReference type="PANTHER" id="PTHR40257:SF1">
    <property type="entry name" value="DUF1330 DOMAIN-CONTAINING PROTEIN"/>
    <property type="match status" value="1"/>
</dbReference>
<name>A0AAN8F024_9EURO</name>
<dbReference type="PANTHER" id="PTHR40257">
    <property type="match status" value="1"/>
</dbReference>
<sequence length="282" mass="31118">MPLASIHLVSLANPDTLPSLLKYIKSSNIQPLVTSKPIRWVIRPEQIQASELLTPRWDLLLILEDNKTSQDFMTSVLDPSPYGAKGDFKVVSHWSTTAAVPSRLTKEFRTKTNPSLLHPNAKDVPELTGALKDPLLNKDSQDLSLSSELQQWIGKSEDTLPVKGAISMLNLLSFKTGMKESYLKYGKAFAQTIGAKRGGNAKLVGNLMKGSERVSEEEQGVWHEFALAHYPSLLHFADMLASKDYQEVNQNNRVGALGDTCILCTSELVVEDLMKDGGKAKL</sequence>
<organism evidence="1 2">
    <name type="scientific">Knufia fluminis</name>
    <dbReference type="NCBI Taxonomy" id="191047"/>
    <lineage>
        <taxon>Eukaryota</taxon>
        <taxon>Fungi</taxon>
        <taxon>Dikarya</taxon>
        <taxon>Ascomycota</taxon>
        <taxon>Pezizomycotina</taxon>
        <taxon>Eurotiomycetes</taxon>
        <taxon>Chaetothyriomycetidae</taxon>
        <taxon>Chaetothyriales</taxon>
        <taxon>Trichomeriaceae</taxon>
        <taxon>Knufia</taxon>
    </lineage>
</organism>
<gene>
    <name evidence="1" type="ORF">OHC33_009707</name>
</gene>
<dbReference type="Proteomes" id="UP001316803">
    <property type="component" value="Unassembled WGS sequence"/>
</dbReference>
<protein>
    <submittedName>
        <fullName evidence="1">Uncharacterized protein</fullName>
    </submittedName>
</protein>
<dbReference type="EMBL" id="JAKLMC020000038">
    <property type="protein sequence ID" value="KAK5949166.1"/>
    <property type="molecule type" value="Genomic_DNA"/>
</dbReference>